<dbReference type="InterPro" id="IPR012337">
    <property type="entry name" value="RNaseH-like_sf"/>
</dbReference>
<comment type="caution">
    <text evidence="2">The sequence shown here is derived from an EMBL/GenBank/DDBJ whole genome shotgun (WGS) entry which is preliminary data.</text>
</comment>
<dbReference type="PROSITE" id="PS50994">
    <property type="entry name" value="INTEGRASE"/>
    <property type="match status" value="1"/>
</dbReference>
<dbReference type="GO" id="GO:0015074">
    <property type="term" value="P:DNA integration"/>
    <property type="evidence" value="ECO:0007669"/>
    <property type="project" value="InterPro"/>
</dbReference>
<proteinExistence type="predicted"/>
<accession>A0AAV1LYX2</accession>
<protein>
    <recommendedName>
        <fullName evidence="1">Integrase catalytic domain-containing protein</fullName>
    </recommendedName>
</protein>
<dbReference type="PANTHER" id="PTHR37984:SF11">
    <property type="entry name" value="INTEGRASE CATALYTIC DOMAIN-CONTAINING PROTEIN"/>
    <property type="match status" value="1"/>
</dbReference>
<reference evidence="2 3" key="1">
    <citation type="submission" date="2023-11" db="EMBL/GenBank/DDBJ databases">
        <authorList>
            <person name="Hedman E."/>
            <person name="Englund M."/>
            <person name="Stromberg M."/>
            <person name="Nyberg Akerstrom W."/>
            <person name="Nylinder S."/>
            <person name="Jareborg N."/>
            <person name="Kallberg Y."/>
            <person name="Kronander E."/>
        </authorList>
    </citation>
    <scope>NUCLEOTIDE SEQUENCE [LARGE SCALE GENOMIC DNA]</scope>
</reference>
<dbReference type="Proteomes" id="UP001314205">
    <property type="component" value="Unassembled WGS sequence"/>
</dbReference>
<dbReference type="GO" id="GO:0003676">
    <property type="term" value="F:nucleic acid binding"/>
    <property type="evidence" value="ECO:0007669"/>
    <property type="project" value="InterPro"/>
</dbReference>
<evidence type="ECO:0000313" key="3">
    <source>
        <dbReference type="Proteomes" id="UP001314205"/>
    </source>
</evidence>
<dbReference type="InterPro" id="IPR036397">
    <property type="entry name" value="RNaseH_sf"/>
</dbReference>
<dbReference type="PANTHER" id="PTHR37984">
    <property type="entry name" value="PROTEIN CBG26694"/>
    <property type="match status" value="1"/>
</dbReference>
<sequence>MSSIVAYSEKDQEIYKVKKGVYKNDWDDLIKSYKFFENELCFHGSILLRGNKIVIPQQLCKSVLDAAYEGHPGIVAMKGRLRSKIIKIVKEMFSRLGYPISITADNGKQFVSEEFRSFCKECNIKLFSTVPYWPQMIGEVERQNRDILKRLHISQIERKDLKEFLWEYLLMYNSTLPYSYRKVTV</sequence>
<organism evidence="2 3">
    <name type="scientific">Parnassius mnemosyne</name>
    <name type="common">clouded apollo</name>
    <dbReference type="NCBI Taxonomy" id="213953"/>
    <lineage>
        <taxon>Eukaryota</taxon>
        <taxon>Metazoa</taxon>
        <taxon>Ecdysozoa</taxon>
        <taxon>Arthropoda</taxon>
        <taxon>Hexapoda</taxon>
        <taxon>Insecta</taxon>
        <taxon>Pterygota</taxon>
        <taxon>Neoptera</taxon>
        <taxon>Endopterygota</taxon>
        <taxon>Lepidoptera</taxon>
        <taxon>Glossata</taxon>
        <taxon>Ditrysia</taxon>
        <taxon>Papilionoidea</taxon>
        <taxon>Papilionidae</taxon>
        <taxon>Parnassiinae</taxon>
        <taxon>Parnassini</taxon>
        <taxon>Parnassius</taxon>
        <taxon>Driopa</taxon>
    </lineage>
</organism>
<dbReference type="InterPro" id="IPR001584">
    <property type="entry name" value="Integrase_cat-core"/>
</dbReference>
<evidence type="ECO:0000313" key="2">
    <source>
        <dbReference type="EMBL" id="CAK1599229.1"/>
    </source>
</evidence>
<dbReference type="SUPFAM" id="SSF53098">
    <property type="entry name" value="Ribonuclease H-like"/>
    <property type="match status" value="1"/>
</dbReference>
<name>A0AAV1LYX2_9NEOP</name>
<gene>
    <name evidence="2" type="ORF">PARMNEM_LOCUS18127</name>
</gene>
<dbReference type="InterPro" id="IPR050951">
    <property type="entry name" value="Retrovirus_Pol_polyprotein"/>
</dbReference>
<evidence type="ECO:0000259" key="1">
    <source>
        <dbReference type="PROSITE" id="PS50994"/>
    </source>
</evidence>
<dbReference type="EMBL" id="CAVLGL010000113">
    <property type="protein sequence ID" value="CAK1599229.1"/>
    <property type="molecule type" value="Genomic_DNA"/>
</dbReference>
<dbReference type="Gene3D" id="3.30.420.10">
    <property type="entry name" value="Ribonuclease H-like superfamily/Ribonuclease H"/>
    <property type="match status" value="1"/>
</dbReference>
<feature type="domain" description="Integrase catalytic" evidence="1">
    <location>
        <begin position="74"/>
        <end position="185"/>
    </location>
</feature>
<keyword evidence="3" id="KW-1185">Reference proteome</keyword>
<dbReference type="AlphaFoldDB" id="A0AAV1LYX2"/>